<dbReference type="InterPro" id="IPR050235">
    <property type="entry name" value="CK1_Ser-Thr_kinase"/>
</dbReference>
<dbReference type="SUPFAM" id="SSF56112">
    <property type="entry name" value="Protein kinase-like (PK-like)"/>
    <property type="match status" value="1"/>
</dbReference>
<dbReference type="EMBL" id="SGPJ01000224">
    <property type="protein sequence ID" value="THG96584.1"/>
    <property type="molecule type" value="Genomic_DNA"/>
</dbReference>
<keyword evidence="1" id="KW-0175">Coiled coil</keyword>
<comment type="caution">
    <text evidence="2">The sequence shown here is derived from an EMBL/GenBank/DDBJ whole genome shotgun (WGS) entry which is preliminary data.</text>
</comment>
<evidence type="ECO:0000313" key="3">
    <source>
        <dbReference type="Proteomes" id="UP000309038"/>
    </source>
</evidence>
<dbReference type="AlphaFoldDB" id="A0A4S4KEJ1"/>
<reference evidence="2 3" key="1">
    <citation type="submission" date="2019-02" db="EMBL/GenBank/DDBJ databases">
        <title>Genome sequencing of the rare red list fungi Phlebia centrifuga.</title>
        <authorList>
            <person name="Buettner E."/>
            <person name="Kellner H."/>
        </authorList>
    </citation>
    <scope>NUCLEOTIDE SEQUENCE [LARGE SCALE GENOMIC DNA]</scope>
    <source>
        <strain evidence="2 3">DSM 108282</strain>
    </source>
</reference>
<keyword evidence="3" id="KW-1185">Reference proteome</keyword>
<dbReference type="Gene3D" id="1.10.510.10">
    <property type="entry name" value="Transferase(Phosphotransferase) domain 1"/>
    <property type="match status" value="1"/>
</dbReference>
<dbReference type="PANTHER" id="PTHR11909">
    <property type="entry name" value="CASEIN KINASE-RELATED"/>
    <property type="match status" value="1"/>
</dbReference>
<name>A0A4S4KEJ1_9APHY</name>
<gene>
    <name evidence="2" type="ORF">EW026_g5275</name>
</gene>
<feature type="coiled-coil region" evidence="1">
    <location>
        <begin position="155"/>
        <end position="182"/>
    </location>
</feature>
<sequence>MFDTSLCNKPSMYFVDYAYATPYAPNGRHIPENPSDGMYNFLDNPCFASINALSGDQQSRRDDIESIAYILMYLWRDRLPWLEPQVDFQWPSADAIQNGQLSSSDAINLEYYAARYVSCKRHMVESNKIGFDQPPELQQLLNHARRLSFSGRPNYENMIETLKKGSARIKREEKEKAKLRIAEWSESDGSDWDEDQFLCLEDGMLKSITTKLTSLWENAVECTEEGGHTHDFASAHYEKSKYTRALAQYHFFGNRALKTVDSTDDLLFFATFAKPELKFICNHEAVLCVTVEDGHLNLQYGKANATSFHIDQSKTKRLRNIQVAFRVPFTRSSVKGRDPKIANGPKHLIQILILDLSSAKMVTLRPDSEMSGSTKQALLFYLHKYLDFLQQAGHHVFFDLPEFHDGRQKATVDYSLLKHPVDLEVLCAGVSVHGINVQEINSFLHSRWMTAASLGRPQDLLTICLAEINSSWLLGSSVDTNFHVRFGPPKITALCQSEVIVYFDIEDIAFFSESDASNAEPNVYHNWQLAFVVDVVHEEGTNSCLKLDFATARFSLYYSSFEKCDALASSYFRKMVSFFSERYFAILTQYSMHITYSIDVGFGSISVRERPSSTSSESSVSWSDAGEVKEFRTHTNVALWTERTEKLHLGGFDQITSISEKSINTFFTLLRRNATDGIEASLKIRLLSNGKAILWINISEGDMAVAKESRQKDFWTWIGWKKPSTEESTEMYEFTDLAIAFEVDLKIVEHAALDVSDTWHKMFKSSGLWTHNQTNTQDPVFKHLIFQFQTATYVPDLSSFQSLGEGRAALNRLQTITHYMQDYLASLANTGCHIIHSVPISGSRSSSSTNLWCTDVSFQTISKTEVTLRACRYKQKGSEAPVILILGMYDNRPMPQTRLQWSSAWNFFSKGESPVGVASLSREAFLDARILSLFALINADTTIVPKFAGVIDGKWEFDLTTWAQHVHRKGKECKWKFLSDRSADVLQYEWQHRDGWNHKYEGNSGDQEDAEYSLSCDTRNELRISTGFNRTGLEVQLKGESVIKVSGKGEQGSWR</sequence>
<proteinExistence type="predicted"/>
<protein>
    <submittedName>
        <fullName evidence="2">Uncharacterized protein</fullName>
    </submittedName>
</protein>
<dbReference type="InterPro" id="IPR011009">
    <property type="entry name" value="Kinase-like_dom_sf"/>
</dbReference>
<organism evidence="2 3">
    <name type="scientific">Hermanssonia centrifuga</name>
    <dbReference type="NCBI Taxonomy" id="98765"/>
    <lineage>
        <taxon>Eukaryota</taxon>
        <taxon>Fungi</taxon>
        <taxon>Dikarya</taxon>
        <taxon>Basidiomycota</taxon>
        <taxon>Agaricomycotina</taxon>
        <taxon>Agaricomycetes</taxon>
        <taxon>Polyporales</taxon>
        <taxon>Meruliaceae</taxon>
        <taxon>Hermanssonia</taxon>
    </lineage>
</organism>
<dbReference type="Proteomes" id="UP000309038">
    <property type="component" value="Unassembled WGS sequence"/>
</dbReference>
<evidence type="ECO:0000313" key="2">
    <source>
        <dbReference type="EMBL" id="THG96584.1"/>
    </source>
</evidence>
<evidence type="ECO:0000256" key="1">
    <source>
        <dbReference type="SAM" id="Coils"/>
    </source>
</evidence>
<accession>A0A4S4KEJ1</accession>